<reference evidence="2" key="1">
    <citation type="submission" date="2015-04" db="UniProtKB">
        <authorList>
            <consortium name="EnsemblPlants"/>
        </authorList>
    </citation>
    <scope>IDENTIFICATION</scope>
    <source>
        <strain evidence="2">SL10</strain>
    </source>
</reference>
<feature type="region of interest" description="Disordered" evidence="1">
    <location>
        <begin position="1"/>
        <end position="68"/>
    </location>
</feature>
<dbReference type="Proteomes" id="UP000006591">
    <property type="component" value="Chromosome 4"/>
</dbReference>
<keyword evidence="3" id="KW-1185">Reference proteome</keyword>
<sequence>MGPREGSTVASGGALPSGGRGGGRQGRRCPSLRRIQWEGRRRRPAGIPAAVAPLPSTGSSGRGARSGL</sequence>
<name>A0A0E0H350_ORYNI</name>
<protein>
    <submittedName>
        <fullName evidence="2">Uncharacterized protein</fullName>
    </submittedName>
</protein>
<feature type="compositionally biased region" description="Low complexity" evidence="1">
    <location>
        <begin position="45"/>
        <end position="59"/>
    </location>
</feature>
<dbReference type="AlphaFoldDB" id="A0A0E0H350"/>
<evidence type="ECO:0000313" key="2">
    <source>
        <dbReference type="EnsemblPlants" id="ONIVA04G16930.1"/>
    </source>
</evidence>
<proteinExistence type="predicted"/>
<dbReference type="EnsemblPlants" id="ONIVA04G16930.1">
    <property type="protein sequence ID" value="ONIVA04G16930.1"/>
    <property type="gene ID" value="ONIVA04G16930"/>
</dbReference>
<dbReference type="Gramene" id="ONIVA04G16930.1">
    <property type="protein sequence ID" value="ONIVA04G16930.1"/>
    <property type="gene ID" value="ONIVA04G16930"/>
</dbReference>
<organism evidence="2">
    <name type="scientific">Oryza nivara</name>
    <name type="common">Indian wild rice</name>
    <name type="synonym">Oryza sativa f. spontanea</name>
    <dbReference type="NCBI Taxonomy" id="4536"/>
    <lineage>
        <taxon>Eukaryota</taxon>
        <taxon>Viridiplantae</taxon>
        <taxon>Streptophyta</taxon>
        <taxon>Embryophyta</taxon>
        <taxon>Tracheophyta</taxon>
        <taxon>Spermatophyta</taxon>
        <taxon>Magnoliopsida</taxon>
        <taxon>Liliopsida</taxon>
        <taxon>Poales</taxon>
        <taxon>Poaceae</taxon>
        <taxon>BOP clade</taxon>
        <taxon>Oryzoideae</taxon>
        <taxon>Oryzeae</taxon>
        <taxon>Oryzinae</taxon>
        <taxon>Oryza</taxon>
    </lineage>
</organism>
<accession>A0A0E0H350</accession>
<evidence type="ECO:0000313" key="3">
    <source>
        <dbReference type="Proteomes" id="UP000006591"/>
    </source>
</evidence>
<reference evidence="2" key="2">
    <citation type="submission" date="2018-04" db="EMBL/GenBank/DDBJ databases">
        <title>OnivRS2 (Oryza nivara Reference Sequence Version 2).</title>
        <authorList>
            <person name="Zhang J."/>
            <person name="Kudrna D."/>
            <person name="Lee S."/>
            <person name="Talag J."/>
            <person name="Rajasekar S."/>
            <person name="Welchert J."/>
            <person name="Hsing Y.-I."/>
            <person name="Wing R.A."/>
        </authorList>
    </citation>
    <scope>NUCLEOTIDE SEQUENCE [LARGE SCALE GENOMIC DNA]</scope>
    <source>
        <strain evidence="2">SL10</strain>
    </source>
</reference>
<feature type="compositionally biased region" description="Gly residues" evidence="1">
    <location>
        <begin position="15"/>
        <end position="24"/>
    </location>
</feature>
<dbReference type="HOGENOM" id="CLU_2798341_0_0_1"/>
<evidence type="ECO:0000256" key="1">
    <source>
        <dbReference type="SAM" id="MobiDB-lite"/>
    </source>
</evidence>